<proteinExistence type="predicted"/>
<dbReference type="InterPro" id="IPR041651">
    <property type="entry name" value="DUF5610"/>
</dbReference>
<sequence length="197" mass="21595">MAIAPIPPKAAETSSKQEAAPKSELDKAVADRAAKETAKNAQNAAILAANEQVSLKANSESLRLLYKTALEAINKELEPVLGENAAQKTYDSGIDVSPEATAERIVSFATKFYGRYEKMTPDMDEQERLDSFLKIIGGAIDQGFSEAKDILKGLNVYEGEIESNVDATYDYVLKGLAQFRERMEELMQKESNDKPAV</sequence>
<dbReference type="RefSeq" id="WP_305944343.1">
    <property type="nucleotide sequence ID" value="NZ_JAUZVY010000001.1"/>
</dbReference>
<dbReference type="EMBL" id="JAUZVY010000001">
    <property type="protein sequence ID" value="MDP4528198.1"/>
    <property type="molecule type" value="Genomic_DNA"/>
</dbReference>
<comment type="caution">
    <text evidence="3">The sequence shown here is derived from an EMBL/GenBank/DDBJ whole genome shotgun (WGS) entry which is preliminary data.</text>
</comment>
<evidence type="ECO:0000256" key="1">
    <source>
        <dbReference type="SAM" id="MobiDB-lite"/>
    </source>
</evidence>
<keyword evidence="4" id="KW-1185">Reference proteome</keyword>
<feature type="domain" description="DUF5610" evidence="2">
    <location>
        <begin position="60"/>
        <end position="179"/>
    </location>
</feature>
<evidence type="ECO:0000259" key="2">
    <source>
        <dbReference type="Pfam" id="PF18433"/>
    </source>
</evidence>
<evidence type="ECO:0000313" key="4">
    <source>
        <dbReference type="Proteomes" id="UP001236258"/>
    </source>
</evidence>
<dbReference type="Proteomes" id="UP001236258">
    <property type="component" value="Unassembled WGS sequence"/>
</dbReference>
<feature type="region of interest" description="Disordered" evidence="1">
    <location>
        <begin position="1"/>
        <end position="36"/>
    </location>
</feature>
<name>A0ABT9GMJ6_9GAMM</name>
<evidence type="ECO:0000313" key="3">
    <source>
        <dbReference type="EMBL" id="MDP4528198.1"/>
    </source>
</evidence>
<reference evidence="3 4" key="1">
    <citation type="submission" date="2023-08" db="EMBL/GenBank/DDBJ databases">
        <authorList>
            <person name="Joshi A."/>
            <person name="Thite S."/>
        </authorList>
    </citation>
    <scope>NUCLEOTIDE SEQUENCE [LARGE SCALE GENOMIC DNA]</scope>
    <source>
        <strain evidence="3 4">1E1</strain>
    </source>
</reference>
<organism evidence="3 4">
    <name type="scientific">Alkalimonas delamerensis</name>
    <dbReference type="NCBI Taxonomy" id="265981"/>
    <lineage>
        <taxon>Bacteria</taxon>
        <taxon>Pseudomonadati</taxon>
        <taxon>Pseudomonadota</taxon>
        <taxon>Gammaproteobacteria</taxon>
        <taxon>Alkalimonas</taxon>
    </lineage>
</organism>
<gene>
    <name evidence="3" type="ORF">Q3O59_04040</name>
</gene>
<dbReference type="Pfam" id="PF18433">
    <property type="entry name" value="DUF5610"/>
    <property type="match status" value="1"/>
</dbReference>
<protein>
    <submittedName>
        <fullName evidence="3">DUF5610 domain-containing protein</fullName>
    </submittedName>
</protein>
<dbReference type="Gene3D" id="1.10.132.90">
    <property type="match status" value="1"/>
</dbReference>
<accession>A0ABT9GMJ6</accession>
<feature type="compositionally biased region" description="Basic and acidic residues" evidence="1">
    <location>
        <begin position="19"/>
        <end position="36"/>
    </location>
</feature>